<feature type="compositionally biased region" description="Gly residues" evidence="1">
    <location>
        <begin position="351"/>
        <end position="363"/>
    </location>
</feature>
<evidence type="ECO:0000259" key="2">
    <source>
        <dbReference type="Pfam" id="PF05239"/>
    </source>
</evidence>
<feature type="compositionally biased region" description="Low complexity" evidence="1">
    <location>
        <begin position="152"/>
        <end position="173"/>
    </location>
</feature>
<proteinExistence type="predicted"/>
<dbReference type="Pfam" id="PF05239">
    <property type="entry name" value="PRC"/>
    <property type="match status" value="1"/>
</dbReference>
<organism evidence="4 5">
    <name type="scientific">Streptomyces durocortorensis</name>
    <dbReference type="NCBI Taxonomy" id="2811104"/>
    <lineage>
        <taxon>Bacteria</taxon>
        <taxon>Bacillati</taxon>
        <taxon>Actinomycetota</taxon>
        <taxon>Actinomycetes</taxon>
        <taxon>Kitasatosporales</taxon>
        <taxon>Streptomycetaceae</taxon>
        <taxon>Streptomyces</taxon>
    </lineage>
</organism>
<dbReference type="SUPFAM" id="SSF50346">
    <property type="entry name" value="PRC-barrel domain"/>
    <property type="match status" value="1"/>
</dbReference>
<evidence type="ECO:0000256" key="1">
    <source>
        <dbReference type="SAM" id="MobiDB-lite"/>
    </source>
</evidence>
<dbReference type="EMBL" id="CP134500">
    <property type="protein sequence ID" value="WNF25563.1"/>
    <property type="molecule type" value="Genomic_DNA"/>
</dbReference>
<dbReference type="InterPro" id="IPR014747">
    <property type="entry name" value="Bac_photo_RC_H_C"/>
</dbReference>
<feature type="compositionally biased region" description="Gly residues" evidence="1">
    <location>
        <begin position="174"/>
        <end position="197"/>
    </location>
</feature>
<protein>
    <submittedName>
        <fullName evidence="4">PRC and DUF2382 domain-containing protein</fullName>
    </submittedName>
</protein>
<feature type="domain" description="DUF2382" evidence="3">
    <location>
        <begin position="231"/>
        <end position="340"/>
    </location>
</feature>
<keyword evidence="5" id="KW-1185">Reference proteome</keyword>
<dbReference type="PANTHER" id="PTHR38463">
    <property type="entry name" value="STRESS RESPONSE PROTEIN YSNF"/>
    <property type="match status" value="1"/>
</dbReference>
<sequence length="363" mass="37273">MGAADGFTDSGELDGLTVYDDKGEKVGSVGRVYVDDATGKPDWVTVKTGLFGMKESFVPLAGARRVGSDLHVAHPKESVKDAPRVDADAHLSVAEEEELYRHYGLNRKSGNLGEDRPTGMDAPTVAGTGTMGAAGAAGTAGAAGGAAAGMTRTTGTAGTPPGAKATGKATTVGTGAGAAGPGTAGGTGMAGAGSGGTGRHRDTDAATTARPLAGAGAGTSRAADMSGKGEMIRSEEQLHVGTEEYESGKARLHKYVVTEEVTRTVPVSHEEVRVVREPLQPGQKTTGTTDIGEQDVEVTLHAERATVRKEAVPVERVRLETDRVTEQKEVSAEVRKEKIDYADGKDMGTGKDAGGEFGQGRRR</sequence>
<dbReference type="InterPro" id="IPR019060">
    <property type="entry name" value="DUF2382"/>
</dbReference>
<evidence type="ECO:0000313" key="5">
    <source>
        <dbReference type="Proteomes" id="UP001303236"/>
    </source>
</evidence>
<reference evidence="4 5" key="1">
    <citation type="submission" date="2023-09" db="EMBL/GenBank/DDBJ databases">
        <title>Genome completion map analysis of the actinomycetes C11-1.</title>
        <authorList>
            <person name="Qin P."/>
            <person name="Guan P."/>
        </authorList>
    </citation>
    <scope>NUCLEOTIDE SEQUENCE [LARGE SCALE GENOMIC DNA]</scope>
    <source>
        <strain evidence="4 5">C11-1</strain>
    </source>
</reference>
<evidence type="ECO:0000259" key="3">
    <source>
        <dbReference type="Pfam" id="PF09557"/>
    </source>
</evidence>
<feature type="region of interest" description="Disordered" evidence="1">
    <location>
        <begin position="152"/>
        <end position="204"/>
    </location>
</feature>
<dbReference type="Gene3D" id="3.90.50.10">
    <property type="entry name" value="Photosynthetic Reaction Center, subunit H, domain 2"/>
    <property type="match status" value="1"/>
</dbReference>
<feature type="region of interest" description="Disordered" evidence="1">
    <location>
        <begin position="341"/>
        <end position="363"/>
    </location>
</feature>
<accession>A0ABY9VP69</accession>
<dbReference type="Proteomes" id="UP001303236">
    <property type="component" value="Chromosome"/>
</dbReference>
<dbReference type="Pfam" id="PF09557">
    <property type="entry name" value="DUF2382"/>
    <property type="match status" value="1"/>
</dbReference>
<dbReference type="InterPro" id="IPR052967">
    <property type="entry name" value="Stress_Response_Assoc"/>
</dbReference>
<dbReference type="PANTHER" id="PTHR38463:SF1">
    <property type="entry name" value="STRESS RESPONSE PROTEIN YSNF"/>
    <property type="match status" value="1"/>
</dbReference>
<feature type="domain" description="PRC-barrel" evidence="2">
    <location>
        <begin position="12"/>
        <end position="72"/>
    </location>
</feature>
<dbReference type="InterPro" id="IPR011033">
    <property type="entry name" value="PRC_barrel-like_sf"/>
</dbReference>
<dbReference type="InterPro" id="IPR027275">
    <property type="entry name" value="PRC-brl_dom"/>
</dbReference>
<name>A0ABY9VP69_9ACTN</name>
<evidence type="ECO:0000313" key="4">
    <source>
        <dbReference type="EMBL" id="WNF25563.1"/>
    </source>
</evidence>
<gene>
    <name evidence="4" type="ORF">RI138_01380</name>
</gene>